<proteinExistence type="predicted"/>
<reference evidence="1" key="1">
    <citation type="submission" date="2022-06" db="EMBL/GenBank/DDBJ databases">
        <title>Whole genome shotgun sequencing (WGS) of Rathayibacter sp. ZW T2_19, isolated from stored onions (Allium cepa).</title>
        <authorList>
            <person name="Stoll D.A."/>
            <person name="Huch M."/>
        </authorList>
    </citation>
    <scope>NUCLEOTIDE SEQUENCE</scope>
    <source>
        <strain evidence="1">ZW T2_19</strain>
    </source>
</reference>
<name>A0A9X2DXY8_9MICO</name>
<dbReference type="Proteomes" id="UP001155240">
    <property type="component" value="Unassembled WGS sequence"/>
</dbReference>
<comment type="caution">
    <text evidence="1">The sequence shown here is derived from an EMBL/GenBank/DDBJ whole genome shotgun (WGS) entry which is preliminary data.</text>
</comment>
<sequence length="481" mass="52275">MQFTIDGDPYELTRESVEAALGAVEPAAVTKYSIEALGRRWPVKQVLAVATGLITKPFDSAQARRILAQLGFEILGTDAALEREPLDGSSRSFDGVDWSLAASDGDYLEARSGRLHVPTCRHGVTQPRRSWTEAEVRDAWLAAPDRDPRELTDPGWCSDCLLLRGQEDEQVHSTSAAPTGSAERRAIAAAAGVVLTPGLSGGASPLDQTLRTWTAPAARGLREALDAVPDASGGFRSRLLLQLADAPRAVTLLAAELCFVQRLPLTNVGAETKRELLRDILATLPYAPDLPEEVSAAFDVRGIFHGGAGFTPQIARHLQWLCSFIEHWDGLDLDTRDAALGDPWLFRKQTSIVEPASPAIQNALLALTWPSVFERIVSTADKTRIRDAFAPVLTTGATNDLDRDLLHLRDRLDPQGRLDIDWYLPPWSTEWRDADRSDAPAAWCVPSAAVLGDTIGYPGAIAADFGASRSVIRAAALRRWD</sequence>
<gene>
    <name evidence="1" type="ORF">NB037_12460</name>
</gene>
<evidence type="ECO:0000313" key="2">
    <source>
        <dbReference type="Proteomes" id="UP001155240"/>
    </source>
</evidence>
<dbReference type="AlphaFoldDB" id="A0A9X2DXY8"/>
<evidence type="ECO:0000313" key="1">
    <source>
        <dbReference type="EMBL" id="MCM6763230.1"/>
    </source>
</evidence>
<keyword evidence="2" id="KW-1185">Reference proteome</keyword>
<accession>A0A9X2DXY8</accession>
<dbReference type="RefSeq" id="WP_251946209.1">
    <property type="nucleotide sequence ID" value="NZ_JAMRYM010000055.1"/>
</dbReference>
<organism evidence="1 2">
    <name type="scientific">Rathayibacter rubneri</name>
    <dbReference type="NCBI Taxonomy" id="2950106"/>
    <lineage>
        <taxon>Bacteria</taxon>
        <taxon>Bacillati</taxon>
        <taxon>Actinomycetota</taxon>
        <taxon>Actinomycetes</taxon>
        <taxon>Micrococcales</taxon>
        <taxon>Microbacteriaceae</taxon>
        <taxon>Rathayibacter</taxon>
    </lineage>
</organism>
<protein>
    <submittedName>
        <fullName evidence="1">Uncharacterized protein</fullName>
    </submittedName>
</protein>
<dbReference type="EMBL" id="JAMRYM010000055">
    <property type="protein sequence ID" value="MCM6763230.1"/>
    <property type="molecule type" value="Genomic_DNA"/>
</dbReference>